<feature type="domain" description="Alpha/beta hydrolase fold-3" evidence="3">
    <location>
        <begin position="112"/>
        <end position="318"/>
    </location>
</feature>
<dbReference type="AlphaFoldDB" id="A0A1D7V1J8"/>
<reference evidence="4 5" key="1">
    <citation type="submission" date="2016-04" db="EMBL/GenBank/DDBJ databases">
        <title>Complete genome seqeunce of Leptospira alstonii serovar Room22.</title>
        <authorList>
            <person name="Nally J.E."/>
            <person name="Bayles D.O."/>
            <person name="Hurley D."/>
            <person name="Fanning S."/>
            <person name="McMahon B.J."/>
            <person name="Arent Z."/>
        </authorList>
    </citation>
    <scope>NUCLEOTIDE SEQUENCE [LARGE SCALE GENOMIC DNA]</scope>
    <source>
        <strain evidence="4 5">GWTS #1</strain>
    </source>
</reference>
<dbReference type="EMBL" id="CP015217">
    <property type="protein sequence ID" value="AOP35717.1"/>
    <property type="molecule type" value="Genomic_DNA"/>
</dbReference>
<dbReference type="KEGG" id="laj:A0128_18855"/>
<dbReference type="Pfam" id="PF07859">
    <property type="entry name" value="Abhydrolase_3"/>
    <property type="match status" value="1"/>
</dbReference>
<dbReference type="Proteomes" id="UP000094197">
    <property type="component" value="Chromosome 1"/>
</dbReference>
<dbReference type="OrthoDB" id="24847at2"/>
<accession>A0A1D7V1J8</accession>
<protein>
    <submittedName>
        <fullName evidence="4">Lipase</fullName>
    </submittedName>
</protein>
<keyword evidence="5" id="KW-1185">Reference proteome</keyword>
<gene>
    <name evidence="4" type="ORF">A0128_18855</name>
</gene>
<comment type="similarity">
    <text evidence="1">Belongs to the 'GDXG' lipolytic enzyme family.</text>
</comment>
<dbReference type="InterPro" id="IPR029058">
    <property type="entry name" value="AB_hydrolase_fold"/>
</dbReference>
<dbReference type="InterPro" id="IPR002168">
    <property type="entry name" value="Lipase_GDXG_HIS_AS"/>
</dbReference>
<dbReference type="GO" id="GO:0004771">
    <property type="term" value="F:sterol ester esterase activity"/>
    <property type="evidence" value="ECO:0007669"/>
    <property type="project" value="TreeGrafter"/>
</dbReference>
<dbReference type="SUPFAM" id="SSF53474">
    <property type="entry name" value="alpha/beta-Hydrolases"/>
    <property type="match status" value="1"/>
</dbReference>
<keyword evidence="2" id="KW-0378">Hydrolase</keyword>
<dbReference type="InterPro" id="IPR013094">
    <property type="entry name" value="AB_hydrolase_3"/>
</dbReference>
<dbReference type="GO" id="GO:0004806">
    <property type="term" value="F:triacylglycerol lipase activity"/>
    <property type="evidence" value="ECO:0007669"/>
    <property type="project" value="TreeGrafter"/>
</dbReference>
<evidence type="ECO:0000259" key="3">
    <source>
        <dbReference type="Pfam" id="PF07859"/>
    </source>
</evidence>
<dbReference type="PANTHER" id="PTHR23025:SF3">
    <property type="entry name" value="HORMONE-SENSITIVE LIPASE"/>
    <property type="match status" value="1"/>
</dbReference>
<dbReference type="PANTHER" id="PTHR23025">
    <property type="entry name" value="TRIACYLGLYCEROL LIPASE"/>
    <property type="match status" value="1"/>
</dbReference>
<dbReference type="Gene3D" id="3.40.50.1820">
    <property type="entry name" value="alpha/beta hydrolase"/>
    <property type="match status" value="1"/>
</dbReference>
<evidence type="ECO:0000256" key="2">
    <source>
        <dbReference type="ARBA" id="ARBA00022801"/>
    </source>
</evidence>
<name>A0A1D7V1J8_9LEPT</name>
<dbReference type="RefSeq" id="WP_069608917.1">
    <property type="nucleotide sequence ID" value="NZ_CP015217.1"/>
</dbReference>
<proteinExistence type="inferred from homology"/>
<evidence type="ECO:0000313" key="4">
    <source>
        <dbReference type="EMBL" id="AOP35717.1"/>
    </source>
</evidence>
<dbReference type="GO" id="GO:0005829">
    <property type="term" value="C:cytosol"/>
    <property type="evidence" value="ECO:0007669"/>
    <property type="project" value="TreeGrafter"/>
</dbReference>
<evidence type="ECO:0000313" key="5">
    <source>
        <dbReference type="Proteomes" id="UP000094197"/>
    </source>
</evidence>
<dbReference type="GO" id="GO:0019433">
    <property type="term" value="P:triglyceride catabolic process"/>
    <property type="evidence" value="ECO:0007669"/>
    <property type="project" value="TreeGrafter"/>
</dbReference>
<organism evidence="4 5">
    <name type="scientific">Leptospira tipperaryensis</name>
    <dbReference type="NCBI Taxonomy" id="2564040"/>
    <lineage>
        <taxon>Bacteria</taxon>
        <taxon>Pseudomonadati</taxon>
        <taxon>Spirochaetota</taxon>
        <taxon>Spirochaetia</taxon>
        <taxon>Leptospirales</taxon>
        <taxon>Leptospiraceae</taxon>
        <taxon>Leptospira</taxon>
    </lineage>
</organism>
<evidence type="ECO:0000256" key="1">
    <source>
        <dbReference type="ARBA" id="ARBA00010515"/>
    </source>
</evidence>
<dbReference type="PROSITE" id="PS01173">
    <property type="entry name" value="LIPASE_GDXG_HIS"/>
    <property type="match status" value="1"/>
</dbReference>
<sequence>MFLQKFERILLRWILKLPEGLLRRISGGILQKRGRILDAKLQMSLYLARTKPRVETLAPKEAREFFKTSMLLFDLEPEELFQVENFTIPVPQGRIGIRLYRPIKTLELQPALVYFHGGGFVIGDLDSHDRPLRYLAKKTGSMILSVDYRLGPEHKYPTAVEDSLVAYQWILKNAKELGILSKKFAVGGDSAGGNLAANLSILSKKKRIQSPLFQLLIYPYLDLLRMSASRNEFGRGYALTNKLLEYFNFHYLKNPLDAKEISASPILHKKKTDFPKTYIQLAGFDPLQDEALELIKSLKKAKVPVTHSMYESLVHGYFNFAGVIPEAKKALDELTIFIKEGFQIK</sequence>